<name>A0A6B3BU99_9ACTN</name>
<protein>
    <submittedName>
        <fullName evidence="2">Uncharacterized protein</fullName>
    </submittedName>
</protein>
<feature type="region of interest" description="Disordered" evidence="1">
    <location>
        <begin position="1"/>
        <end position="23"/>
    </location>
</feature>
<dbReference type="RefSeq" id="WP_164316072.1">
    <property type="nucleotide sequence ID" value="NZ_JAAGLU010000015.1"/>
</dbReference>
<evidence type="ECO:0000256" key="1">
    <source>
        <dbReference type="SAM" id="MobiDB-lite"/>
    </source>
</evidence>
<gene>
    <name evidence="2" type="ORF">G3I71_19395</name>
</gene>
<dbReference type="AlphaFoldDB" id="A0A6B3BU99"/>
<sequence>MPVQEGARSASTGAIRAARPTAERPDGRVVLTLTPDAYEDAGVIAVHPDGTA</sequence>
<dbReference type="EMBL" id="JAAGLU010000015">
    <property type="protein sequence ID" value="NEC87945.1"/>
    <property type="molecule type" value="Genomic_DNA"/>
</dbReference>
<comment type="caution">
    <text evidence="2">The sequence shown here is derived from an EMBL/GenBank/DDBJ whole genome shotgun (WGS) entry which is preliminary data.</text>
</comment>
<reference evidence="2" key="1">
    <citation type="submission" date="2020-01" db="EMBL/GenBank/DDBJ databases">
        <title>Insect and environment-associated Actinomycetes.</title>
        <authorList>
            <person name="Currrie C."/>
            <person name="Chevrette M."/>
            <person name="Carlson C."/>
            <person name="Stubbendieck R."/>
            <person name="Wendt-Pienkowski E."/>
        </authorList>
    </citation>
    <scope>NUCLEOTIDE SEQUENCE</scope>
    <source>
        <strain evidence="2">SID12501</strain>
    </source>
</reference>
<accession>A0A6B3BU99</accession>
<proteinExistence type="predicted"/>
<organism evidence="2">
    <name type="scientific">Streptomyces sp. SID12501</name>
    <dbReference type="NCBI Taxonomy" id="2706042"/>
    <lineage>
        <taxon>Bacteria</taxon>
        <taxon>Bacillati</taxon>
        <taxon>Actinomycetota</taxon>
        <taxon>Actinomycetes</taxon>
        <taxon>Kitasatosporales</taxon>
        <taxon>Streptomycetaceae</taxon>
        <taxon>Streptomyces</taxon>
    </lineage>
</organism>
<evidence type="ECO:0000313" key="2">
    <source>
        <dbReference type="EMBL" id="NEC87945.1"/>
    </source>
</evidence>